<name>A0A0C9UBA1_SPHS4</name>
<evidence type="ECO:0000256" key="3">
    <source>
        <dbReference type="SAM" id="MobiDB-lite"/>
    </source>
</evidence>
<feature type="domain" description="Nuclear speckle splicing regulatory protein 1 N-terminal" evidence="4">
    <location>
        <begin position="1"/>
        <end position="73"/>
    </location>
</feature>
<feature type="region of interest" description="Disordered" evidence="3">
    <location>
        <begin position="90"/>
        <end position="124"/>
    </location>
</feature>
<sequence>PKYIASLLESAATRRLDHLRAEEKMIQREREAEGDEFAEKESFVTQAYKDQVAELRRAEEEEKRLEAEKKKKGPTMGMARFYQELLQRSEAQHQATVEATTHDPKPVIGPAGPNLTITKPPDFKPKSDLEIAREAEAQGKTVELNDDNQIVDKRELLSAGLNLSLPNTRNLGGLRKSRETAKSEEEVQAHRAVGTAASLKEINQRRQREIEKQLEEERERRAAEKERADREEKERVVAKRNNQEEIEDAKARYLARKRQRLEKTATTGAE</sequence>
<evidence type="ECO:0000259" key="4">
    <source>
        <dbReference type="Pfam" id="PF09745"/>
    </source>
</evidence>
<dbReference type="Proteomes" id="UP000054279">
    <property type="component" value="Unassembled WGS sequence"/>
</dbReference>
<dbReference type="HOGENOM" id="CLU_042321_1_0_1"/>
<dbReference type="PANTHER" id="PTHR47845:SF1">
    <property type="entry name" value="NUCLEAR SPECKLE SPLICING REGULATORY PROTEIN 1 HOMOLOG"/>
    <property type="match status" value="1"/>
</dbReference>
<dbReference type="AlphaFoldDB" id="A0A0C9UBA1"/>
<dbReference type="GO" id="GO:0000381">
    <property type="term" value="P:regulation of alternative mRNA splicing, via spliceosome"/>
    <property type="evidence" value="ECO:0007669"/>
    <property type="project" value="InterPro"/>
</dbReference>
<evidence type="ECO:0000313" key="5">
    <source>
        <dbReference type="EMBL" id="KIJ22806.1"/>
    </source>
</evidence>
<dbReference type="PANTHER" id="PTHR47845">
    <property type="entry name" value="NUCLEAR SPECKLE SPLICING REGULATORY PROTEIN 1 HOMOLOG"/>
    <property type="match status" value="1"/>
</dbReference>
<accession>A0A0C9UBA1</accession>
<feature type="region of interest" description="Disordered" evidence="3">
    <location>
        <begin position="58"/>
        <end position="77"/>
    </location>
</feature>
<feature type="compositionally biased region" description="Basic and acidic residues" evidence="3">
    <location>
        <begin position="58"/>
        <end position="69"/>
    </location>
</feature>
<feature type="non-terminal residue" evidence="5">
    <location>
        <position position="270"/>
    </location>
</feature>
<feature type="compositionally biased region" description="Basic and acidic residues" evidence="3">
    <location>
        <begin position="176"/>
        <end position="189"/>
    </location>
</feature>
<feature type="region of interest" description="Disordered" evidence="3">
    <location>
        <begin position="166"/>
        <end position="200"/>
    </location>
</feature>
<protein>
    <recommendedName>
        <fullName evidence="4">Nuclear speckle splicing regulatory protein 1 N-terminal domain-containing protein</fullName>
    </recommendedName>
</protein>
<organism evidence="5 6">
    <name type="scientific">Sphaerobolus stellatus (strain SS14)</name>
    <dbReference type="NCBI Taxonomy" id="990650"/>
    <lineage>
        <taxon>Eukaryota</taxon>
        <taxon>Fungi</taxon>
        <taxon>Dikarya</taxon>
        <taxon>Basidiomycota</taxon>
        <taxon>Agaricomycotina</taxon>
        <taxon>Agaricomycetes</taxon>
        <taxon>Phallomycetidae</taxon>
        <taxon>Geastrales</taxon>
        <taxon>Sphaerobolaceae</taxon>
        <taxon>Sphaerobolus</taxon>
    </lineage>
</organism>
<dbReference type="EMBL" id="KN837931">
    <property type="protein sequence ID" value="KIJ22806.1"/>
    <property type="molecule type" value="Genomic_DNA"/>
</dbReference>
<proteinExistence type="inferred from homology"/>
<reference evidence="5 6" key="1">
    <citation type="submission" date="2014-06" db="EMBL/GenBank/DDBJ databases">
        <title>Evolutionary Origins and Diversification of the Mycorrhizal Mutualists.</title>
        <authorList>
            <consortium name="DOE Joint Genome Institute"/>
            <consortium name="Mycorrhizal Genomics Consortium"/>
            <person name="Kohler A."/>
            <person name="Kuo A."/>
            <person name="Nagy L.G."/>
            <person name="Floudas D."/>
            <person name="Copeland A."/>
            <person name="Barry K.W."/>
            <person name="Cichocki N."/>
            <person name="Veneault-Fourrey C."/>
            <person name="LaButti K."/>
            <person name="Lindquist E.A."/>
            <person name="Lipzen A."/>
            <person name="Lundell T."/>
            <person name="Morin E."/>
            <person name="Murat C."/>
            <person name="Riley R."/>
            <person name="Ohm R."/>
            <person name="Sun H."/>
            <person name="Tunlid A."/>
            <person name="Henrissat B."/>
            <person name="Grigoriev I.V."/>
            <person name="Hibbett D.S."/>
            <person name="Martin F."/>
        </authorList>
    </citation>
    <scope>NUCLEOTIDE SEQUENCE [LARGE SCALE GENOMIC DNA]</scope>
    <source>
        <strain evidence="5 6">SS14</strain>
    </source>
</reference>
<dbReference type="InterPro" id="IPR053246">
    <property type="entry name" value="NS_splicing_regulatory_protein"/>
</dbReference>
<evidence type="ECO:0000256" key="2">
    <source>
        <dbReference type="ARBA" id="ARBA00023054"/>
    </source>
</evidence>
<comment type="similarity">
    <text evidence="1">Belongs to the NSRP1 family.</text>
</comment>
<evidence type="ECO:0000256" key="1">
    <source>
        <dbReference type="ARBA" id="ARBA00010126"/>
    </source>
</evidence>
<dbReference type="OrthoDB" id="446635at2759"/>
<keyword evidence="2" id="KW-0175">Coiled coil</keyword>
<gene>
    <name evidence="5" type="ORF">M422DRAFT_39917</name>
</gene>
<feature type="region of interest" description="Disordered" evidence="3">
    <location>
        <begin position="212"/>
        <end position="248"/>
    </location>
</feature>
<dbReference type="Pfam" id="PF09745">
    <property type="entry name" value="NSRP1_N"/>
    <property type="match status" value="1"/>
</dbReference>
<keyword evidence="6" id="KW-1185">Reference proteome</keyword>
<dbReference type="InterPro" id="IPR018612">
    <property type="entry name" value="NSRP1_N"/>
</dbReference>
<evidence type="ECO:0000313" key="6">
    <source>
        <dbReference type="Proteomes" id="UP000054279"/>
    </source>
</evidence>